<dbReference type="GO" id="GO:0032259">
    <property type="term" value="P:methylation"/>
    <property type="evidence" value="ECO:0007669"/>
    <property type="project" value="UniProtKB-KW"/>
</dbReference>
<accession>A0A4Y7NHN3</accession>
<comment type="subcellular location">
    <subcellularLocation>
        <location evidence="1 7">Mitochondrion</location>
    </subcellularLocation>
</comment>
<dbReference type="SUPFAM" id="SSF53335">
    <property type="entry name" value="S-adenosyl-L-methionine-dependent methyltransferases"/>
    <property type="match status" value="1"/>
</dbReference>
<evidence type="ECO:0000256" key="5">
    <source>
        <dbReference type="ARBA" id="ARBA00023128"/>
    </source>
</evidence>
<evidence type="ECO:0000256" key="3">
    <source>
        <dbReference type="ARBA" id="ARBA00022603"/>
    </source>
</evidence>
<keyword evidence="5 7" id="KW-0496">Mitochondrion</keyword>
<dbReference type="PANTHER" id="PTHR12049">
    <property type="entry name" value="PROTEIN ARGININE METHYLTRANSFERASE NDUFAF7, MITOCHONDRIAL"/>
    <property type="match status" value="1"/>
</dbReference>
<dbReference type="GO" id="GO:0005739">
    <property type="term" value="C:mitochondrion"/>
    <property type="evidence" value="ECO:0007669"/>
    <property type="project" value="UniProtKB-SubCell"/>
</dbReference>
<evidence type="ECO:0000313" key="8">
    <source>
        <dbReference type="EMBL" id="SVE92403.1"/>
    </source>
</evidence>
<dbReference type="Gene3D" id="3.40.50.12710">
    <property type="match status" value="1"/>
</dbReference>
<dbReference type="InterPro" id="IPR003788">
    <property type="entry name" value="NDUFAF7"/>
</dbReference>
<evidence type="ECO:0000256" key="4">
    <source>
        <dbReference type="ARBA" id="ARBA00022679"/>
    </source>
</evidence>
<evidence type="ECO:0000256" key="6">
    <source>
        <dbReference type="ARBA" id="ARBA00048612"/>
    </source>
</evidence>
<protein>
    <recommendedName>
        <fullName evidence="7">Protein arginine methyltransferase NDUFAF7</fullName>
        <ecNumber evidence="7">2.1.1.320</ecNumber>
    </recommendedName>
</protein>
<evidence type="ECO:0000256" key="1">
    <source>
        <dbReference type="ARBA" id="ARBA00004173"/>
    </source>
</evidence>
<sequence length="370" mass="42318">MREVLTNPTAGYYMKQDVFGQKGDFITSPEISQMFGELVAVWLINEWTKCGKPKPFQIVELGPGRGTLMSDILRVFSRFKISESDLSVSLVEISPYLSQEQEKRLCRTTNKNEKKLPKDAHYYKESITVYGSPIRWYNHVSDLPRSFSLFVAHEFFDALPVHKLIKSDQGWREVLIGFNRENSTLHYLLSRERTPACLYCRENETRKELEVSPQSLVIIQSMATRIHQDGGIGLVMDYGHEGDKTDTFRGFRNHKLHDPLVDPGTADLTADVDFAALKWAATHPRADEDWQANLTYGTVEQKDFLTRMGIDVRLEQLLATSQSEETARNLKSAHQMLTNPSEMGSKFKFLALYPAVMEIILQRYPPPGFS</sequence>
<evidence type="ECO:0000256" key="2">
    <source>
        <dbReference type="ARBA" id="ARBA00005891"/>
    </source>
</evidence>
<keyword evidence="4 7" id="KW-0808">Transferase</keyword>
<dbReference type="EC" id="2.1.1.320" evidence="7"/>
<dbReference type="GO" id="GO:0035243">
    <property type="term" value="F:protein-arginine omega-N symmetric methyltransferase activity"/>
    <property type="evidence" value="ECO:0007669"/>
    <property type="project" value="UniProtKB-EC"/>
</dbReference>
<dbReference type="InterPro" id="IPR038375">
    <property type="entry name" value="NDUFAF7_sf"/>
</dbReference>
<keyword evidence="3 7" id="KW-0489">Methyltransferase</keyword>
<reference evidence="8" key="1">
    <citation type="submission" date="2018-08" db="EMBL/GenBank/DDBJ databases">
        <authorList>
            <person name="Cornetti L."/>
        </authorList>
    </citation>
    <scope>NUCLEOTIDE SEQUENCE</scope>
    <source>
        <strain evidence="8">CH-H-2</strain>
    </source>
</reference>
<comment type="function">
    <text evidence="7">Arginine methyltransferase involved in the assembly or stability of mitochondrial NADH:ubiquinone oxidoreductase complex (complex I).</text>
</comment>
<evidence type="ECO:0000256" key="7">
    <source>
        <dbReference type="RuleBase" id="RU364114"/>
    </source>
</evidence>
<comment type="catalytic activity">
    <reaction evidence="6 7">
        <text>L-arginyl-[protein] + 2 S-adenosyl-L-methionine = N(omega),N(omega)'-dimethyl-L-arginyl-[protein] + 2 S-adenosyl-L-homocysteine + 2 H(+)</text>
        <dbReference type="Rhea" id="RHEA:48108"/>
        <dbReference type="Rhea" id="RHEA-COMP:10532"/>
        <dbReference type="Rhea" id="RHEA-COMP:11992"/>
        <dbReference type="ChEBI" id="CHEBI:15378"/>
        <dbReference type="ChEBI" id="CHEBI:29965"/>
        <dbReference type="ChEBI" id="CHEBI:57856"/>
        <dbReference type="ChEBI" id="CHEBI:59789"/>
        <dbReference type="ChEBI" id="CHEBI:88221"/>
        <dbReference type="EC" id="2.1.1.320"/>
    </reaction>
</comment>
<dbReference type="Pfam" id="PF02636">
    <property type="entry name" value="Methyltransf_28"/>
    <property type="match status" value="1"/>
</dbReference>
<comment type="similarity">
    <text evidence="2 7">Belongs to the NDUFAF7 family.</text>
</comment>
<name>A0A4Y7NHN3_9CRUS</name>
<organism evidence="8">
    <name type="scientific">Megafenestra aurita</name>
    <dbReference type="NCBI Taxonomy" id="2291010"/>
    <lineage>
        <taxon>Eukaryota</taxon>
        <taxon>Metazoa</taxon>
        <taxon>Ecdysozoa</taxon>
        <taxon>Arthropoda</taxon>
        <taxon>Crustacea</taxon>
        <taxon>Branchiopoda</taxon>
        <taxon>Diplostraca</taxon>
        <taxon>Cladocera</taxon>
        <taxon>Anomopoda</taxon>
        <taxon>Daphniidae</taxon>
        <taxon>Megafenestra</taxon>
    </lineage>
</organism>
<proteinExistence type="evidence at transcript level"/>
<dbReference type="AlphaFoldDB" id="A0A4Y7NHN3"/>
<dbReference type="PANTHER" id="PTHR12049:SF7">
    <property type="entry name" value="PROTEIN ARGININE METHYLTRANSFERASE NDUFAF7, MITOCHONDRIAL"/>
    <property type="match status" value="1"/>
</dbReference>
<dbReference type="EMBL" id="LR022784">
    <property type="protein sequence ID" value="SVE92403.1"/>
    <property type="molecule type" value="mRNA"/>
</dbReference>
<dbReference type="GO" id="GO:0032981">
    <property type="term" value="P:mitochondrial respiratory chain complex I assembly"/>
    <property type="evidence" value="ECO:0007669"/>
    <property type="project" value="TreeGrafter"/>
</dbReference>
<dbReference type="InterPro" id="IPR029063">
    <property type="entry name" value="SAM-dependent_MTases_sf"/>
</dbReference>
<gene>
    <name evidence="8" type="primary">EOG090X06OK</name>
</gene>